<sequence>MLRRYIIGLLMVVLLLITTTPSSAASSSYAVIDAETGRLLAGSNENVPLPIASLTKMWTALVAIENLDLKTPVTISQRAATSEGSSIYLTAGEETTLETLLYGLLLRSGNDAAAAIAEAAGGSLEGFSKMMNDTALFYGLENTHFENPSGLHNEKHLASAYDTAQMLRIAMKNEKFEKIASTKYFKGTTGNGTLWENKHKLVRNNKFAIAGKTGYTKVAGRTLATYFEKDGKKVIVVTINEGNDWVVHSNFADYVFKHYTNEVIAKEGTYSVQSDINIKLTEPQHLLLTKKEVKKVKHILQLPRSKTKDSIGRWSFYIDDQPVKDAIVDVQWK</sequence>
<evidence type="ECO:0000256" key="1">
    <source>
        <dbReference type="ARBA" id="ARBA00007164"/>
    </source>
</evidence>
<organism evidence="12 13">
    <name type="scientific">Viridibacillus arenosi FSL R5-213</name>
    <dbReference type="NCBI Taxonomy" id="1227360"/>
    <lineage>
        <taxon>Bacteria</taxon>
        <taxon>Bacillati</taxon>
        <taxon>Bacillota</taxon>
        <taxon>Bacilli</taxon>
        <taxon>Bacillales</taxon>
        <taxon>Caryophanaceae</taxon>
        <taxon>Viridibacillus</taxon>
    </lineage>
</organism>
<dbReference type="PANTHER" id="PTHR21581:SF33">
    <property type="entry name" value="D-ALANYL-D-ALANINE CARBOXYPEPTIDASE DACB"/>
    <property type="match status" value="1"/>
</dbReference>
<evidence type="ECO:0000256" key="8">
    <source>
        <dbReference type="PIRSR" id="PIRSR618044-2"/>
    </source>
</evidence>
<dbReference type="PATRIC" id="fig|1227360.4.peg.4266"/>
<dbReference type="PANTHER" id="PTHR21581">
    <property type="entry name" value="D-ALANYL-D-ALANINE CARBOXYPEPTIDASE"/>
    <property type="match status" value="1"/>
</dbReference>
<feature type="active site" evidence="7">
    <location>
        <position position="108"/>
    </location>
</feature>
<evidence type="ECO:0000256" key="4">
    <source>
        <dbReference type="ARBA" id="ARBA00022960"/>
    </source>
</evidence>
<keyword evidence="12" id="KW-0645">Protease</keyword>
<dbReference type="InterPro" id="IPR018044">
    <property type="entry name" value="Peptidase_S11"/>
</dbReference>
<dbReference type="InterPro" id="IPR001967">
    <property type="entry name" value="Peptidase_S11_N"/>
</dbReference>
<dbReference type="RefSeq" id="WP_235175779.1">
    <property type="nucleotide sequence ID" value="NZ_ASQA01000042.1"/>
</dbReference>
<keyword evidence="5" id="KW-0573">Peptidoglycan synthesis</keyword>
<gene>
    <name evidence="12" type="ORF">C176_20964</name>
</gene>
<evidence type="ECO:0000256" key="5">
    <source>
        <dbReference type="ARBA" id="ARBA00022984"/>
    </source>
</evidence>
<keyword evidence="13" id="KW-1185">Reference proteome</keyword>
<dbReference type="GO" id="GO:0006508">
    <property type="term" value="P:proteolysis"/>
    <property type="evidence" value="ECO:0007669"/>
    <property type="project" value="InterPro"/>
</dbReference>
<accession>W4EMG4</accession>
<feature type="binding site" evidence="8">
    <location>
        <position position="212"/>
    </location>
    <ligand>
        <name>substrate</name>
    </ligand>
</feature>
<name>W4EMG4_9BACL</name>
<dbReference type="PRINTS" id="PR00725">
    <property type="entry name" value="DADACBPTASE1"/>
</dbReference>
<dbReference type="Proteomes" id="UP000019062">
    <property type="component" value="Unassembled WGS sequence"/>
</dbReference>
<evidence type="ECO:0000256" key="10">
    <source>
        <dbReference type="SAM" id="SignalP"/>
    </source>
</evidence>
<feature type="chain" id="PRO_5004840704" evidence="10">
    <location>
        <begin position="25"/>
        <end position="333"/>
    </location>
</feature>
<comment type="caution">
    <text evidence="12">The sequence shown here is derived from an EMBL/GenBank/DDBJ whole genome shotgun (WGS) entry which is preliminary data.</text>
</comment>
<evidence type="ECO:0000256" key="7">
    <source>
        <dbReference type="PIRSR" id="PIRSR618044-1"/>
    </source>
</evidence>
<evidence type="ECO:0000313" key="13">
    <source>
        <dbReference type="Proteomes" id="UP000019062"/>
    </source>
</evidence>
<dbReference type="SUPFAM" id="SSF56601">
    <property type="entry name" value="beta-lactamase/transpeptidase-like"/>
    <property type="match status" value="1"/>
</dbReference>
<dbReference type="Gene3D" id="3.40.710.10">
    <property type="entry name" value="DD-peptidase/beta-lactamase superfamily"/>
    <property type="match status" value="1"/>
</dbReference>
<keyword evidence="6" id="KW-0961">Cell wall biogenesis/degradation</keyword>
<keyword evidence="12" id="KW-0121">Carboxypeptidase</keyword>
<keyword evidence="4" id="KW-0133">Cell shape</keyword>
<keyword evidence="2 10" id="KW-0732">Signal</keyword>
<dbReference type="EMBL" id="ASQA01000042">
    <property type="protein sequence ID" value="ETT81217.1"/>
    <property type="molecule type" value="Genomic_DNA"/>
</dbReference>
<feature type="signal peptide" evidence="10">
    <location>
        <begin position="1"/>
        <end position="24"/>
    </location>
</feature>
<dbReference type="GO" id="GO:0009002">
    <property type="term" value="F:serine-type D-Ala-D-Ala carboxypeptidase activity"/>
    <property type="evidence" value="ECO:0007669"/>
    <property type="project" value="InterPro"/>
</dbReference>
<feature type="active site" description="Acyl-ester intermediate" evidence="7">
    <location>
        <position position="53"/>
    </location>
</feature>
<evidence type="ECO:0000256" key="6">
    <source>
        <dbReference type="ARBA" id="ARBA00023316"/>
    </source>
</evidence>
<dbReference type="eggNOG" id="COG1686">
    <property type="taxonomic scope" value="Bacteria"/>
</dbReference>
<comment type="similarity">
    <text evidence="1 9">Belongs to the peptidase S11 family.</text>
</comment>
<feature type="active site" description="Proton acceptor" evidence="7">
    <location>
        <position position="56"/>
    </location>
</feature>
<evidence type="ECO:0000313" key="12">
    <source>
        <dbReference type="EMBL" id="ETT81217.1"/>
    </source>
</evidence>
<dbReference type="AlphaFoldDB" id="W4EMG4"/>
<evidence type="ECO:0000256" key="9">
    <source>
        <dbReference type="RuleBase" id="RU004016"/>
    </source>
</evidence>
<evidence type="ECO:0000256" key="2">
    <source>
        <dbReference type="ARBA" id="ARBA00022729"/>
    </source>
</evidence>
<feature type="domain" description="Peptidase S11 D-alanyl-D-alanine carboxypeptidase A N-terminal" evidence="11">
    <location>
        <begin position="19"/>
        <end position="241"/>
    </location>
</feature>
<keyword evidence="3" id="KW-0378">Hydrolase</keyword>
<dbReference type="Pfam" id="PF00768">
    <property type="entry name" value="Peptidase_S11"/>
    <property type="match status" value="1"/>
</dbReference>
<protein>
    <submittedName>
        <fullName evidence="12">D-alanyl-D-alanine carboxypeptidase</fullName>
    </submittedName>
</protein>
<dbReference type="GO" id="GO:0009252">
    <property type="term" value="P:peptidoglycan biosynthetic process"/>
    <property type="evidence" value="ECO:0007669"/>
    <property type="project" value="UniProtKB-KW"/>
</dbReference>
<evidence type="ECO:0000256" key="3">
    <source>
        <dbReference type="ARBA" id="ARBA00022801"/>
    </source>
</evidence>
<evidence type="ECO:0000259" key="11">
    <source>
        <dbReference type="Pfam" id="PF00768"/>
    </source>
</evidence>
<dbReference type="GO" id="GO:0008360">
    <property type="term" value="P:regulation of cell shape"/>
    <property type="evidence" value="ECO:0007669"/>
    <property type="project" value="UniProtKB-KW"/>
</dbReference>
<reference evidence="12 13" key="1">
    <citation type="journal article" date="2014" name="BMC Genomics">
        <title>Genomic comparison of sporeforming bacilli isolated from milk.</title>
        <authorList>
            <person name="Moreno Switt A.I."/>
            <person name="Andrus A.D."/>
            <person name="Ranieri M.L."/>
            <person name="Orsi R.H."/>
            <person name="Ivy R."/>
            <person name="den Bakker H.C."/>
            <person name="Martin N.H."/>
            <person name="Wiedmann M."/>
            <person name="Boor K.J."/>
        </authorList>
    </citation>
    <scope>NUCLEOTIDE SEQUENCE [LARGE SCALE GENOMIC DNA]</scope>
    <source>
        <strain evidence="12 13">FSL R5-213</strain>
    </source>
</reference>
<dbReference type="GO" id="GO:0071555">
    <property type="term" value="P:cell wall organization"/>
    <property type="evidence" value="ECO:0007669"/>
    <property type="project" value="UniProtKB-KW"/>
</dbReference>
<proteinExistence type="inferred from homology"/>
<dbReference type="InterPro" id="IPR012338">
    <property type="entry name" value="Beta-lactam/transpept-like"/>
</dbReference>